<keyword evidence="3 6" id="KW-0812">Transmembrane</keyword>
<gene>
    <name evidence="8" type="ORF">NBR_LOCUS7616</name>
</gene>
<accession>A0A0N4XXB8</accession>
<dbReference type="AlphaFoldDB" id="A0A0N4XXB8"/>
<name>A0A0N4XXB8_NIPBR</name>
<sequence length="433" mass="49176">MPVLSKLAHSLGLPFITANCYETDTIPDGILFCLKTYGSFYLVTSLVSKRGDIRKIDWKRYCIDVIRSSIFLTCNLTLFIFFLCRIRHLLGFFTPVSMGLVSSVFSSFFSLWVEKRSRWPALALYLTNLASETLFRQLSNHGYIGKVRNGEVIPFVVALTIFFYLYGAGKLDKSTEKLLNLTYNISGSRDIDEGWPIPKRFKALLFDLRKKYGKTDRCEHNHSCVSVATESFAFNFTAALGVSGILKLLQNLPLLLKNPSKVMESLFSKSTLKIPMFFGLMPLIFHSVRCCMSRLPKFSPTESTVVAGTASGLAMLAFPNVSISMYVFWKAIETVYYDLVKQGKFRPVPYGDLLMYTFSTAYVLWQIVIEPQAIRKGYLKFLLGLTGNRMSLLNRDLYEHFGYQSGLLLSHQPLLNTKYVTINPMLYQPVSPP</sequence>
<keyword evidence="5 6" id="KW-0472">Membrane</keyword>
<dbReference type="OMA" id="HPWTDKC"/>
<feature type="domain" description="Transmembrane protein 135 N-terminal" evidence="7">
    <location>
        <begin position="31"/>
        <end position="136"/>
    </location>
</feature>
<comment type="similarity">
    <text evidence="2">Belongs to the TMEM135 family.</text>
</comment>
<dbReference type="Proteomes" id="UP000271162">
    <property type="component" value="Unassembled WGS sequence"/>
</dbReference>
<evidence type="ECO:0000256" key="2">
    <source>
        <dbReference type="ARBA" id="ARBA00008924"/>
    </source>
</evidence>
<dbReference type="STRING" id="27835.A0A0N4XXB8"/>
<dbReference type="InterPro" id="IPR031926">
    <property type="entry name" value="TMEM135_N"/>
</dbReference>
<evidence type="ECO:0000259" key="7">
    <source>
        <dbReference type="Pfam" id="PF15982"/>
    </source>
</evidence>
<evidence type="ECO:0000313" key="9">
    <source>
        <dbReference type="Proteomes" id="UP000271162"/>
    </source>
</evidence>
<evidence type="ECO:0000256" key="5">
    <source>
        <dbReference type="ARBA" id="ARBA00023136"/>
    </source>
</evidence>
<dbReference type="WBParaSite" id="NBR_0000761501-mRNA-1">
    <property type="protein sequence ID" value="NBR_0000761501-mRNA-1"/>
    <property type="gene ID" value="NBR_0000761501"/>
</dbReference>
<protein>
    <submittedName>
        <fullName evidence="10">TMEM135_C_rich domain-containing protein</fullName>
    </submittedName>
</protein>
<evidence type="ECO:0000256" key="4">
    <source>
        <dbReference type="ARBA" id="ARBA00022989"/>
    </source>
</evidence>
<dbReference type="EMBL" id="UYSL01019907">
    <property type="protein sequence ID" value="VDL71205.1"/>
    <property type="molecule type" value="Genomic_DNA"/>
</dbReference>
<feature type="transmembrane region" description="Helical" evidence="6">
    <location>
        <begin position="65"/>
        <end position="83"/>
    </location>
</feature>
<organism evidence="10">
    <name type="scientific">Nippostrongylus brasiliensis</name>
    <name type="common">Rat hookworm</name>
    <dbReference type="NCBI Taxonomy" id="27835"/>
    <lineage>
        <taxon>Eukaryota</taxon>
        <taxon>Metazoa</taxon>
        <taxon>Ecdysozoa</taxon>
        <taxon>Nematoda</taxon>
        <taxon>Chromadorea</taxon>
        <taxon>Rhabditida</taxon>
        <taxon>Rhabditina</taxon>
        <taxon>Rhabditomorpha</taxon>
        <taxon>Strongyloidea</taxon>
        <taxon>Heligmosomidae</taxon>
        <taxon>Nippostrongylus</taxon>
    </lineage>
</organism>
<dbReference type="PANTHER" id="PTHR12459:SF15">
    <property type="entry name" value="TRANSMEMBRANE PROTEIN 135"/>
    <property type="match status" value="1"/>
</dbReference>
<comment type="subcellular location">
    <subcellularLocation>
        <location evidence="1">Endomembrane system</location>
        <topology evidence="1">Multi-pass membrane protein</topology>
    </subcellularLocation>
</comment>
<dbReference type="InterPro" id="IPR026749">
    <property type="entry name" value="Tmem135"/>
</dbReference>
<evidence type="ECO:0000256" key="1">
    <source>
        <dbReference type="ARBA" id="ARBA00004127"/>
    </source>
</evidence>
<proteinExistence type="inferred from homology"/>
<dbReference type="PANTHER" id="PTHR12459">
    <property type="entry name" value="TRANSMEMBRANE PROTEIN 135-RELATED"/>
    <property type="match status" value="1"/>
</dbReference>
<reference evidence="10" key="1">
    <citation type="submission" date="2017-02" db="UniProtKB">
        <authorList>
            <consortium name="WormBaseParasite"/>
        </authorList>
    </citation>
    <scope>IDENTIFICATION</scope>
</reference>
<feature type="transmembrane region" description="Helical" evidence="6">
    <location>
        <begin position="152"/>
        <end position="169"/>
    </location>
</feature>
<dbReference type="GO" id="GO:0012505">
    <property type="term" value="C:endomembrane system"/>
    <property type="evidence" value="ECO:0007669"/>
    <property type="project" value="UniProtKB-SubCell"/>
</dbReference>
<reference evidence="8 9" key="2">
    <citation type="submission" date="2018-11" db="EMBL/GenBank/DDBJ databases">
        <authorList>
            <consortium name="Pathogen Informatics"/>
        </authorList>
    </citation>
    <scope>NUCLEOTIDE SEQUENCE [LARGE SCALE GENOMIC DNA]</scope>
</reference>
<feature type="transmembrane region" description="Helical" evidence="6">
    <location>
        <begin position="90"/>
        <end position="113"/>
    </location>
</feature>
<keyword evidence="9" id="KW-1185">Reference proteome</keyword>
<dbReference type="Pfam" id="PF15982">
    <property type="entry name" value="TMEM135_C_rich"/>
    <property type="match status" value="1"/>
</dbReference>
<evidence type="ECO:0000313" key="10">
    <source>
        <dbReference type="WBParaSite" id="NBR_0000761501-mRNA-1"/>
    </source>
</evidence>
<keyword evidence="4 6" id="KW-1133">Transmembrane helix</keyword>
<evidence type="ECO:0000313" key="8">
    <source>
        <dbReference type="EMBL" id="VDL71205.1"/>
    </source>
</evidence>
<evidence type="ECO:0000256" key="3">
    <source>
        <dbReference type="ARBA" id="ARBA00022692"/>
    </source>
</evidence>
<evidence type="ECO:0000256" key="6">
    <source>
        <dbReference type="SAM" id="Phobius"/>
    </source>
</evidence>